<keyword evidence="4 5" id="KW-0472">Membrane</keyword>
<keyword evidence="3 5" id="KW-1133">Transmembrane helix</keyword>
<feature type="transmembrane region" description="Helical" evidence="5">
    <location>
        <begin position="49"/>
        <end position="74"/>
    </location>
</feature>
<protein>
    <submittedName>
        <fullName evidence="7">Serpentine type 7TM GPCR chemoreceptor srx domain-containing protein</fullName>
    </submittedName>
</protein>
<feature type="domain" description="G-protein coupled receptors family 1 profile" evidence="6">
    <location>
        <begin position="29"/>
        <end position="204"/>
    </location>
</feature>
<dbReference type="PANTHER" id="PTHR23017">
    <property type="entry name" value="SERPENTINE RECEPTOR, CLASS X"/>
    <property type="match status" value="1"/>
</dbReference>
<dbReference type="Proteomes" id="UP001201812">
    <property type="component" value="Unassembled WGS sequence"/>
</dbReference>
<dbReference type="Pfam" id="PF10328">
    <property type="entry name" value="7TM_GPCR_Srx"/>
    <property type="match status" value="1"/>
</dbReference>
<dbReference type="InterPro" id="IPR019430">
    <property type="entry name" value="7TM_GPCR_serpentine_rcpt_Srx"/>
</dbReference>
<name>A0AAD4MK40_9BILA</name>
<evidence type="ECO:0000313" key="7">
    <source>
        <dbReference type="EMBL" id="KAI1695346.1"/>
    </source>
</evidence>
<dbReference type="AlphaFoldDB" id="A0AAD4MK40"/>
<evidence type="ECO:0000256" key="1">
    <source>
        <dbReference type="ARBA" id="ARBA00004370"/>
    </source>
</evidence>
<comment type="caution">
    <text evidence="7">The sequence shown here is derived from an EMBL/GenBank/DDBJ whole genome shotgun (WGS) entry which is preliminary data.</text>
</comment>
<dbReference type="PANTHER" id="PTHR23017:SF3">
    <property type="entry name" value="G-PROTEIN COUPLED RECEPTORS FAMILY 1 PROFILE DOMAIN-CONTAINING PROTEIN"/>
    <property type="match status" value="1"/>
</dbReference>
<proteinExistence type="predicted"/>
<dbReference type="GO" id="GO:0016020">
    <property type="term" value="C:membrane"/>
    <property type="evidence" value="ECO:0007669"/>
    <property type="project" value="UniProtKB-SubCell"/>
</dbReference>
<accession>A0AAD4MK40</accession>
<keyword evidence="2 5" id="KW-0812">Transmembrane</keyword>
<keyword evidence="8" id="KW-1185">Reference proteome</keyword>
<feature type="transmembrane region" description="Helical" evidence="5">
    <location>
        <begin position="13"/>
        <end position="37"/>
    </location>
</feature>
<organism evidence="7 8">
    <name type="scientific">Ditylenchus destructor</name>
    <dbReference type="NCBI Taxonomy" id="166010"/>
    <lineage>
        <taxon>Eukaryota</taxon>
        <taxon>Metazoa</taxon>
        <taxon>Ecdysozoa</taxon>
        <taxon>Nematoda</taxon>
        <taxon>Chromadorea</taxon>
        <taxon>Rhabditida</taxon>
        <taxon>Tylenchina</taxon>
        <taxon>Tylenchomorpha</taxon>
        <taxon>Sphaerularioidea</taxon>
        <taxon>Anguinidae</taxon>
        <taxon>Anguininae</taxon>
        <taxon>Ditylenchus</taxon>
    </lineage>
</organism>
<feature type="transmembrane region" description="Helical" evidence="5">
    <location>
        <begin position="131"/>
        <end position="158"/>
    </location>
</feature>
<comment type="subcellular location">
    <subcellularLocation>
        <location evidence="1">Membrane</location>
    </subcellularLocation>
</comment>
<evidence type="ECO:0000256" key="2">
    <source>
        <dbReference type="ARBA" id="ARBA00022692"/>
    </source>
</evidence>
<dbReference type="PROSITE" id="PS50262">
    <property type="entry name" value="G_PROTEIN_RECEP_F1_2"/>
    <property type="match status" value="1"/>
</dbReference>
<feature type="transmembrane region" description="Helical" evidence="5">
    <location>
        <begin position="178"/>
        <end position="203"/>
    </location>
</feature>
<evidence type="ECO:0000256" key="3">
    <source>
        <dbReference type="ARBA" id="ARBA00022989"/>
    </source>
</evidence>
<dbReference type="CDD" id="cd00637">
    <property type="entry name" value="7tm_classA_rhodopsin-like"/>
    <property type="match status" value="1"/>
</dbReference>
<dbReference type="InterPro" id="IPR017452">
    <property type="entry name" value="GPCR_Rhodpsn_7TM"/>
</dbReference>
<feature type="transmembrane region" description="Helical" evidence="5">
    <location>
        <begin position="86"/>
        <end position="110"/>
    </location>
</feature>
<sequence>MAENVTIPSRNDVVAGISIGLLSLLAILVNCGGILMVWHKKALHNSFGFICVSHCAGDLIVNLVTLLWCTPLILVLDTEKWSASPLGFTICAFVQMATYGIIYTHVVQSINRLVAISRPYVYHRYFKPKNTLFFLGVVWTLAFAHLIVYLLGTCHTYYNGNIYMWSYEKSDCGEFLAYYLDFIYNSGLEILIFTSDCVTFCFIRQYHKKAVHELEVASAWSSKSHESSQINRGTFFRDIRFLLQGAVYTVTYVTLSICSIIIGDVSESKWPIRLIYGTLVWILAMFIDGTIVILFNYSLR</sequence>
<dbReference type="SUPFAM" id="SSF81321">
    <property type="entry name" value="Family A G protein-coupled receptor-like"/>
    <property type="match status" value="1"/>
</dbReference>
<reference evidence="7" key="1">
    <citation type="submission" date="2022-01" db="EMBL/GenBank/DDBJ databases">
        <title>Genome Sequence Resource for Two Populations of Ditylenchus destructor, the Migratory Endoparasitic Phytonematode.</title>
        <authorList>
            <person name="Zhang H."/>
            <person name="Lin R."/>
            <person name="Xie B."/>
        </authorList>
    </citation>
    <scope>NUCLEOTIDE SEQUENCE</scope>
    <source>
        <strain evidence="7">BazhouSP</strain>
    </source>
</reference>
<feature type="transmembrane region" description="Helical" evidence="5">
    <location>
        <begin position="274"/>
        <end position="297"/>
    </location>
</feature>
<evidence type="ECO:0000256" key="5">
    <source>
        <dbReference type="SAM" id="Phobius"/>
    </source>
</evidence>
<feature type="transmembrane region" description="Helical" evidence="5">
    <location>
        <begin position="241"/>
        <end position="262"/>
    </location>
</feature>
<dbReference type="Gene3D" id="1.20.1070.10">
    <property type="entry name" value="Rhodopsin 7-helix transmembrane proteins"/>
    <property type="match status" value="1"/>
</dbReference>
<gene>
    <name evidence="7" type="ORF">DdX_19622</name>
</gene>
<evidence type="ECO:0000259" key="6">
    <source>
        <dbReference type="PROSITE" id="PS50262"/>
    </source>
</evidence>
<dbReference type="EMBL" id="JAKKPZ010000412">
    <property type="protein sequence ID" value="KAI1695346.1"/>
    <property type="molecule type" value="Genomic_DNA"/>
</dbReference>
<evidence type="ECO:0000256" key="4">
    <source>
        <dbReference type="ARBA" id="ARBA00023136"/>
    </source>
</evidence>
<evidence type="ECO:0000313" key="8">
    <source>
        <dbReference type="Proteomes" id="UP001201812"/>
    </source>
</evidence>